<sequence>MRRARSGRVDVGSPKEATEKRKRIVRLVCLWCGQSALWHLTEQYEIAWHRPQRNFFSMDSPQTEQCTPNTSCTRHRAARTISNDHANRAIAAGDDDLDNCSVRRNFR</sequence>
<keyword evidence="2" id="KW-1185">Reference proteome</keyword>
<evidence type="ECO:0000313" key="1">
    <source>
        <dbReference type="EMBL" id="CEP00878.1"/>
    </source>
</evidence>
<dbReference type="AlphaFoldDB" id="A0A0G4IZT6"/>
<name>A0A0G4IZT6_PLABS</name>
<proteinExistence type="predicted"/>
<accession>A0A0G4IZT6</accession>
<dbReference type="EMBL" id="CDSF01000104">
    <property type="protein sequence ID" value="CEP00878.1"/>
    <property type="molecule type" value="Genomic_DNA"/>
</dbReference>
<gene>
    <name evidence="1" type="ORF">PBRA_008190</name>
</gene>
<protein>
    <submittedName>
        <fullName evidence="1">Uncharacterized protein</fullName>
    </submittedName>
</protein>
<organism evidence="1 2">
    <name type="scientific">Plasmodiophora brassicae</name>
    <name type="common">Clubroot disease agent</name>
    <dbReference type="NCBI Taxonomy" id="37360"/>
    <lineage>
        <taxon>Eukaryota</taxon>
        <taxon>Sar</taxon>
        <taxon>Rhizaria</taxon>
        <taxon>Endomyxa</taxon>
        <taxon>Phytomyxea</taxon>
        <taxon>Plasmodiophorida</taxon>
        <taxon>Plasmodiophoridae</taxon>
        <taxon>Plasmodiophora</taxon>
    </lineage>
</organism>
<reference evidence="1 2" key="1">
    <citation type="submission" date="2015-02" db="EMBL/GenBank/DDBJ databases">
        <authorList>
            <person name="Chooi Y.-H."/>
        </authorList>
    </citation>
    <scope>NUCLEOTIDE SEQUENCE [LARGE SCALE GENOMIC DNA]</scope>
    <source>
        <strain evidence="1">E3</strain>
    </source>
</reference>
<evidence type="ECO:0000313" key="2">
    <source>
        <dbReference type="Proteomes" id="UP000039324"/>
    </source>
</evidence>
<dbReference type="Proteomes" id="UP000039324">
    <property type="component" value="Unassembled WGS sequence"/>
</dbReference>